<dbReference type="OrthoDB" id="3513892at2759"/>
<dbReference type="PRINTS" id="PR00081">
    <property type="entry name" value="GDHRDH"/>
</dbReference>
<dbReference type="InterPro" id="IPR036291">
    <property type="entry name" value="NAD(P)-bd_dom_sf"/>
</dbReference>
<gene>
    <name evidence="3" type="ORF">G7Y89_g12264</name>
</gene>
<feature type="domain" description="2EXR" evidence="2">
    <location>
        <begin position="10"/>
        <end position="91"/>
    </location>
</feature>
<proteinExistence type="predicted"/>
<sequence>MPSPTQTTTFHLFPNLAPELRLKIWRHACLPRTVTVRYESEKDQCVSSAKPPAILHACRESRAEALNIYKLCFGTHSKPARIYFNPHQDTLYLPRHREMGYDDTLRDFKILVDDKDGSLNEIRRVAIEHVDVEVKRPWESYNKAVSLRGFRNLEETILVLCDTKGERTDLNEEVKFVLPKEDLERQLRIWANFRQSFAAEEKLLESVCAEIGTDYEHFSLPVLRLRAKWDTQSQSAISYFSPTIPFTFILTLLSNSQDSLELFVVVALVVVLAVVLTVVKLPPEPEPELLFTAAPELVVNPIPLDKVVEPPTTAVKTPVALPLPLTIPVLELPATPPGVPEASTFGTNGTGLPLALNTTVGYSIANSCEKAIKSLSPQLELIYTQEVSIPTTGEVSLQMQVVEEPQGVVEIFKHLQGFSITQALSLAYPQNTYLLGCRTRSSGENAVSTLRSLGIIAKLDVVELDVTDDESILAVRGYVEREYGFLSVLINNAGIAIPPPPPPSPSSPSKPDDLKTLKAQRESFTQTFNTNITSISLLTNTILPLLRLSPSNHNQKTAAKVINISSGRASFQRSVNGNLPPTVALAYSVSKVAVNALTVEGQKSEVAREGNEKVEYFAVNPGHCRTGLNGFKGAKDPLV</sequence>
<dbReference type="PANTHER" id="PTHR35910">
    <property type="entry name" value="2EXR DOMAIN-CONTAINING PROTEIN"/>
    <property type="match status" value="1"/>
</dbReference>
<dbReference type="SUPFAM" id="SSF51735">
    <property type="entry name" value="NAD(P)-binding Rossmann-fold domains"/>
    <property type="match status" value="1"/>
</dbReference>
<evidence type="ECO:0000259" key="2">
    <source>
        <dbReference type="Pfam" id="PF20150"/>
    </source>
</evidence>
<dbReference type="Gene3D" id="3.40.50.720">
    <property type="entry name" value="NAD(P)-binding Rossmann-like Domain"/>
    <property type="match status" value="1"/>
</dbReference>
<name>A0A8H4RC62_9HELO</name>
<dbReference type="InterPro" id="IPR002347">
    <property type="entry name" value="SDR_fam"/>
</dbReference>
<dbReference type="AlphaFoldDB" id="A0A8H4RC62"/>
<accession>A0A8H4RC62</accession>
<dbReference type="PANTHER" id="PTHR35910:SF6">
    <property type="entry name" value="2EXR DOMAIN-CONTAINING PROTEIN"/>
    <property type="match status" value="1"/>
</dbReference>
<comment type="caution">
    <text evidence="3">The sequence shown here is derived from an EMBL/GenBank/DDBJ whole genome shotgun (WGS) entry which is preliminary data.</text>
</comment>
<protein>
    <recommendedName>
        <fullName evidence="2">2EXR domain-containing protein</fullName>
    </recommendedName>
</protein>
<dbReference type="Pfam" id="PF20150">
    <property type="entry name" value="2EXR"/>
    <property type="match status" value="1"/>
</dbReference>
<dbReference type="InterPro" id="IPR020904">
    <property type="entry name" value="Sc_DH/Rdtase_CS"/>
</dbReference>
<evidence type="ECO:0000313" key="3">
    <source>
        <dbReference type="EMBL" id="KAF4625896.1"/>
    </source>
</evidence>
<dbReference type="EMBL" id="JAAMPI010001270">
    <property type="protein sequence ID" value="KAF4625896.1"/>
    <property type="molecule type" value="Genomic_DNA"/>
</dbReference>
<dbReference type="Proteomes" id="UP000566819">
    <property type="component" value="Unassembled WGS sequence"/>
</dbReference>
<dbReference type="PROSITE" id="PS00061">
    <property type="entry name" value="ADH_SHORT"/>
    <property type="match status" value="1"/>
</dbReference>
<dbReference type="InterPro" id="IPR045518">
    <property type="entry name" value="2EXR"/>
</dbReference>
<keyword evidence="1" id="KW-0521">NADP</keyword>
<evidence type="ECO:0000256" key="1">
    <source>
        <dbReference type="ARBA" id="ARBA00022857"/>
    </source>
</evidence>
<dbReference type="Pfam" id="PF00106">
    <property type="entry name" value="adh_short"/>
    <property type="match status" value="1"/>
</dbReference>
<reference evidence="3 4" key="1">
    <citation type="submission" date="2020-03" db="EMBL/GenBank/DDBJ databases">
        <title>Draft Genome Sequence of Cudoniella acicularis.</title>
        <authorList>
            <person name="Buettner E."/>
            <person name="Kellner H."/>
        </authorList>
    </citation>
    <scope>NUCLEOTIDE SEQUENCE [LARGE SCALE GENOMIC DNA]</scope>
    <source>
        <strain evidence="3 4">DSM 108380</strain>
    </source>
</reference>
<organism evidence="3 4">
    <name type="scientific">Cudoniella acicularis</name>
    <dbReference type="NCBI Taxonomy" id="354080"/>
    <lineage>
        <taxon>Eukaryota</taxon>
        <taxon>Fungi</taxon>
        <taxon>Dikarya</taxon>
        <taxon>Ascomycota</taxon>
        <taxon>Pezizomycotina</taxon>
        <taxon>Leotiomycetes</taxon>
        <taxon>Helotiales</taxon>
        <taxon>Tricladiaceae</taxon>
        <taxon>Cudoniella</taxon>
    </lineage>
</organism>
<keyword evidence="4" id="KW-1185">Reference proteome</keyword>
<evidence type="ECO:0000313" key="4">
    <source>
        <dbReference type="Proteomes" id="UP000566819"/>
    </source>
</evidence>